<comment type="caution">
    <text evidence="2">The sequence shown here is derived from an EMBL/GenBank/DDBJ whole genome shotgun (WGS) entry which is preliminary data.</text>
</comment>
<name>A0A366JQQ2_CYTFI</name>
<feature type="domain" description="Putative component of 'biosynthetic module'" evidence="1">
    <location>
        <begin position="295"/>
        <end position="517"/>
    </location>
</feature>
<dbReference type="AlphaFoldDB" id="A0A366JQQ2"/>
<dbReference type="Pfam" id="PF14266">
    <property type="entry name" value="YceG_bac"/>
    <property type="match status" value="2"/>
</dbReference>
<organism evidence="2 3">
    <name type="scientific">Cytobacillus firmus</name>
    <name type="common">Bacillus firmus</name>
    <dbReference type="NCBI Taxonomy" id="1399"/>
    <lineage>
        <taxon>Bacteria</taxon>
        <taxon>Bacillati</taxon>
        <taxon>Bacillota</taxon>
        <taxon>Bacilli</taxon>
        <taxon>Bacillales</taxon>
        <taxon>Bacillaceae</taxon>
        <taxon>Cytobacillus</taxon>
    </lineage>
</organism>
<dbReference type="EMBL" id="QNSF01000012">
    <property type="protein sequence ID" value="RBP89104.1"/>
    <property type="molecule type" value="Genomic_DNA"/>
</dbReference>
<proteinExistence type="predicted"/>
<dbReference type="STRING" id="1399.VL14_08790"/>
<keyword evidence="3" id="KW-1185">Reference proteome</keyword>
<gene>
    <name evidence="2" type="ORF">DFO70_112141</name>
</gene>
<dbReference type="InterPro" id="IPR025647">
    <property type="entry name" value="YceG_bac"/>
</dbReference>
<reference evidence="2 3" key="1">
    <citation type="submission" date="2018-06" db="EMBL/GenBank/DDBJ databases">
        <title>Freshwater and sediment microbial communities from various areas in North America, analyzing microbe dynamics in response to fracking.</title>
        <authorList>
            <person name="Lamendella R."/>
        </authorList>
    </citation>
    <scope>NUCLEOTIDE SEQUENCE [LARGE SCALE GENOMIC DNA]</scope>
    <source>
        <strain evidence="2 3">14_TX</strain>
    </source>
</reference>
<feature type="domain" description="Putative component of 'biosynthetic module'" evidence="1">
    <location>
        <begin position="16"/>
        <end position="272"/>
    </location>
</feature>
<dbReference type="Proteomes" id="UP000252731">
    <property type="component" value="Unassembled WGS sequence"/>
</dbReference>
<evidence type="ECO:0000259" key="1">
    <source>
        <dbReference type="Pfam" id="PF14266"/>
    </source>
</evidence>
<sequence>MNLSYSQIKTHILKVTNENWTSHLTKPNHERDNYREEQQTLHIGQIVARFLGVPLDEDEYYNRLFDLIHTENAGLILLSEEHLDKTINNQQFQAIQKVLNINREQDLSINRFAAFLDGEQLLLKSSSPSMHRKIREAMISMLKLFSELEPAGLKNQEIRRVLVDVIKWSTNHLGTELKDIDPKMAMPKILWYGNGKKSHFYFLYYLIQIGCDILYFSPSGEDLPAKMGPVVQESFAHHYPEKKRPEPFPQEKRRRSATVAYRASREIETILNHEGSGLYKPWQLRDYTPSSVTLKTTYDELFILIKEKAMIRPNFEVKEGRVMIPSVFSKIQGVSRNRKEYWDRIQTISQYDESLLIRRFPFTNSVNNDFRFHYRNALDREGKLDPEKIIAGHYWRYQQLPGGLQNGIAMAIRNMCERPRIKPLSSESEEELKIYLFSQSLQIPPSILKLMQQFDYSQDVPKIILYNNELNGTMVRSDAALLLLLNQFGLDIVLYNPPGHNDIENFIEEDLYDVHWLEDVVFEQEFKEPSFLKKVLFQGLLKNLKGD</sequence>
<evidence type="ECO:0000313" key="2">
    <source>
        <dbReference type="EMBL" id="RBP89104.1"/>
    </source>
</evidence>
<evidence type="ECO:0000313" key="3">
    <source>
        <dbReference type="Proteomes" id="UP000252731"/>
    </source>
</evidence>
<protein>
    <submittedName>
        <fullName evidence="2">YceG-like Ter operon protein</fullName>
    </submittedName>
</protein>
<accession>A0A366JQQ2</accession>